<feature type="compositionally biased region" description="Polar residues" evidence="1">
    <location>
        <begin position="15"/>
        <end position="26"/>
    </location>
</feature>
<gene>
    <name evidence="2" type="ORF">CSSPJE1EN2_LOCUS11762</name>
</gene>
<name>A0ABP1B213_9BRYO</name>
<proteinExistence type="predicted"/>
<evidence type="ECO:0000313" key="3">
    <source>
        <dbReference type="Proteomes" id="UP001497522"/>
    </source>
</evidence>
<protein>
    <submittedName>
        <fullName evidence="2">Uncharacterized protein</fullName>
    </submittedName>
</protein>
<accession>A0ABP1B213</accession>
<feature type="compositionally biased region" description="Low complexity" evidence="1">
    <location>
        <begin position="37"/>
        <end position="52"/>
    </location>
</feature>
<reference evidence="2" key="1">
    <citation type="submission" date="2024-03" db="EMBL/GenBank/DDBJ databases">
        <authorList>
            <consortium name="ELIXIR-Norway"/>
            <consortium name="Elixir Norway"/>
        </authorList>
    </citation>
    <scope>NUCLEOTIDE SEQUENCE</scope>
</reference>
<feature type="region of interest" description="Disordered" evidence="1">
    <location>
        <begin position="1"/>
        <end position="79"/>
    </location>
</feature>
<sequence>MGDQSGGGVMPLLCNGTTSPMDNTTLPPIKAVPGIIPPSNSSAASSSSSSPAGKLSVRRDRKPVSPRTPSDMIGAQEERDTGLLNPYNLWGPVSKYGYLETVPLHPTQKQHFGGKLDAGMKQRLGTRKFGHIRHPSYNSLIEPSDSKSPAWMDPKRQEFWRTDVEAVLHRDADKQKAREKELLGVWANQESGRRERAKKVRDIKYQAFVDMTNNMRKGPGNRNNQSSAPHINIITREPIVSKETTAMSSYKKDLAQYNAASRALFLQSKRSGTRMYNVITWLKCPPCRDLPPKPIRPPTPPSLPPMESTRKPLNCSKGALSYGHLFGPFGTIVD</sequence>
<organism evidence="2 3">
    <name type="scientific">Sphagnum jensenii</name>
    <dbReference type="NCBI Taxonomy" id="128206"/>
    <lineage>
        <taxon>Eukaryota</taxon>
        <taxon>Viridiplantae</taxon>
        <taxon>Streptophyta</taxon>
        <taxon>Embryophyta</taxon>
        <taxon>Bryophyta</taxon>
        <taxon>Sphagnophytina</taxon>
        <taxon>Sphagnopsida</taxon>
        <taxon>Sphagnales</taxon>
        <taxon>Sphagnaceae</taxon>
        <taxon>Sphagnum</taxon>
    </lineage>
</organism>
<dbReference type="Proteomes" id="UP001497522">
    <property type="component" value="Chromosome 18"/>
</dbReference>
<dbReference type="EMBL" id="OZ023719">
    <property type="protein sequence ID" value="CAK9868817.1"/>
    <property type="molecule type" value="Genomic_DNA"/>
</dbReference>
<keyword evidence="3" id="KW-1185">Reference proteome</keyword>
<evidence type="ECO:0000313" key="2">
    <source>
        <dbReference type="EMBL" id="CAK9868817.1"/>
    </source>
</evidence>
<evidence type="ECO:0000256" key="1">
    <source>
        <dbReference type="SAM" id="MobiDB-lite"/>
    </source>
</evidence>